<evidence type="ECO:0000313" key="3">
    <source>
        <dbReference type="Proteomes" id="UP000318288"/>
    </source>
</evidence>
<proteinExistence type="predicted"/>
<dbReference type="Proteomes" id="UP000318288">
    <property type="component" value="Unassembled WGS sequence"/>
</dbReference>
<accession>A0A5C6EB58</accession>
<dbReference type="EMBL" id="SJPW01000010">
    <property type="protein sequence ID" value="TWU44726.1"/>
    <property type="molecule type" value="Genomic_DNA"/>
</dbReference>
<comment type="caution">
    <text evidence="2">The sequence shown here is derived from an EMBL/GenBank/DDBJ whole genome shotgun (WGS) entry which is preliminary data.</text>
</comment>
<evidence type="ECO:0000313" key="2">
    <source>
        <dbReference type="EMBL" id="TWU44726.1"/>
    </source>
</evidence>
<dbReference type="AlphaFoldDB" id="A0A5C6EB58"/>
<protein>
    <submittedName>
        <fullName evidence="2">Uncharacterized protein</fullName>
    </submittedName>
</protein>
<name>A0A5C6EB58_9BACT</name>
<gene>
    <name evidence="2" type="ORF">Poly51_59950</name>
</gene>
<feature type="signal peptide" evidence="1">
    <location>
        <begin position="1"/>
        <end position="22"/>
    </location>
</feature>
<evidence type="ECO:0000256" key="1">
    <source>
        <dbReference type="SAM" id="SignalP"/>
    </source>
</evidence>
<sequence length="144" mass="15555" precursor="true">MNRTAIFTLLTMLIGVPSILVADEPEQSKVETPAFDVTPLSRNTPFVTAAHVSVAVSDMSLPTFVAGVELLLERDKELARELVAAVDRENRPHQTAGIPHAGPRILLTLESNMSITDFEQVIQFALADDARLAHALIGAQSGKK</sequence>
<feature type="chain" id="PRO_5022747903" evidence="1">
    <location>
        <begin position="23"/>
        <end position="144"/>
    </location>
</feature>
<keyword evidence="3" id="KW-1185">Reference proteome</keyword>
<reference evidence="2 3" key="1">
    <citation type="submission" date="2019-02" db="EMBL/GenBank/DDBJ databases">
        <title>Deep-cultivation of Planctomycetes and their phenomic and genomic characterization uncovers novel biology.</title>
        <authorList>
            <person name="Wiegand S."/>
            <person name="Jogler M."/>
            <person name="Boedeker C."/>
            <person name="Pinto D."/>
            <person name="Vollmers J."/>
            <person name="Rivas-Marin E."/>
            <person name="Kohn T."/>
            <person name="Peeters S.H."/>
            <person name="Heuer A."/>
            <person name="Rast P."/>
            <person name="Oberbeckmann S."/>
            <person name="Bunk B."/>
            <person name="Jeske O."/>
            <person name="Meyerdierks A."/>
            <person name="Storesund J.E."/>
            <person name="Kallscheuer N."/>
            <person name="Luecker S."/>
            <person name="Lage O.M."/>
            <person name="Pohl T."/>
            <person name="Merkel B.J."/>
            <person name="Hornburger P."/>
            <person name="Mueller R.-W."/>
            <person name="Bruemmer F."/>
            <person name="Labrenz M."/>
            <person name="Spormann A.M."/>
            <person name="Op Den Camp H."/>
            <person name="Overmann J."/>
            <person name="Amann R."/>
            <person name="Jetten M.S.M."/>
            <person name="Mascher T."/>
            <person name="Medema M.H."/>
            <person name="Devos D.P."/>
            <person name="Kaster A.-K."/>
            <person name="Ovreas L."/>
            <person name="Rohde M."/>
            <person name="Galperin M.Y."/>
            <person name="Jogler C."/>
        </authorList>
    </citation>
    <scope>NUCLEOTIDE SEQUENCE [LARGE SCALE GENOMIC DNA]</scope>
    <source>
        <strain evidence="2 3">Poly51</strain>
    </source>
</reference>
<organism evidence="2 3">
    <name type="scientific">Rubripirellula tenax</name>
    <dbReference type="NCBI Taxonomy" id="2528015"/>
    <lineage>
        <taxon>Bacteria</taxon>
        <taxon>Pseudomonadati</taxon>
        <taxon>Planctomycetota</taxon>
        <taxon>Planctomycetia</taxon>
        <taxon>Pirellulales</taxon>
        <taxon>Pirellulaceae</taxon>
        <taxon>Rubripirellula</taxon>
    </lineage>
</organism>
<keyword evidence="1" id="KW-0732">Signal</keyword>